<evidence type="ECO:0000313" key="2">
    <source>
        <dbReference type="EMBL" id="MBK1896354.1"/>
    </source>
</evidence>
<gene>
    <name evidence="2" type="ORF">JHL15_11360</name>
</gene>
<keyword evidence="3" id="KW-1185">Reference proteome</keyword>
<evidence type="ECO:0000313" key="3">
    <source>
        <dbReference type="Proteomes" id="UP000628669"/>
    </source>
</evidence>
<name>A0ABS1FVD1_9FLAO</name>
<accession>A0ABS1FVD1</accession>
<proteinExistence type="predicted"/>
<feature type="chain" id="PRO_5046384653" evidence="1">
    <location>
        <begin position="24"/>
        <end position="167"/>
    </location>
</feature>
<evidence type="ECO:0000256" key="1">
    <source>
        <dbReference type="SAM" id="SignalP"/>
    </source>
</evidence>
<organism evidence="2 3">
    <name type="scientific">Chryseobacterium paridis</name>
    <dbReference type="NCBI Taxonomy" id="2800328"/>
    <lineage>
        <taxon>Bacteria</taxon>
        <taxon>Pseudomonadati</taxon>
        <taxon>Bacteroidota</taxon>
        <taxon>Flavobacteriia</taxon>
        <taxon>Flavobacteriales</taxon>
        <taxon>Weeksellaceae</taxon>
        <taxon>Chryseobacterium group</taxon>
        <taxon>Chryseobacterium</taxon>
    </lineage>
</organism>
<protein>
    <submittedName>
        <fullName evidence="2">Uncharacterized protein</fullName>
    </submittedName>
</protein>
<keyword evidence="1" id="KW-0732">Signal</keyword>
<dbReference type="Proteomes" id="UP000628669">
    <property type="component" value="Unassembled WGS sequence"/>
</dbReference>
<sequence length="167" mass="17835">MKKLTMTCAGFFCMMLHAQVAIGKDNITNPSTLLEFGSENKGIILPSVDSAPGAVGGTFIVNTNDKAVQYHNGSDWTNLTLSGEAVANRYVNTQIADKATDQGVIIGANTSSKPGVLVLESTTKAMILPKVSNPHTNFKSPVAGTMVYDTNSDSLAVCDGQNWFFWQ</sequence>
<dbReference type="RefSeq" id="WP_200245826.1">
    <property type="nucleotide sequence ID" value="NZ_JAENHK010000010.1"/>
</dbReference>
<dbReference type="EMBL" id="JAENHK010000010">
    <property type="protein sequence ID" value="MBK1896354.1"/>
    <property type="molecule type" value="Genomic_DNA"/>
</dbReference>
<comment type="caution">
    <text evidence="2">The sequence shown here is derived from an EMBL/GenBank/DDBJ whole genome shotgun (WGS) entry which is preliminary data.</text>
</comment>
<feature type="signal peptide" evidence="1">
    <location>
        <begin position="1"/>
        <end position="23"/>
    </location>
</feature>
<reference evidence="3" key="1">
    <citation type="submission" date="2021-01" db="EMBL/GenBank/DDBJ databases">
        <title>Genome public.</title>
        <authorList>
            <person name="Liu C."/>
            <person name="Sun Q."/>
        </authorList>
    </citation>
    <scope>NUCLEOTIDE SEQUENCE [LARGE SCALE GENOMIC DNA]</scope>
    <source>
        <strain evidence="3">YIM B02567</strain>
    </source>
</reference>